<accession>A0A942TRR4</accession>
<evidence type="ECO:0000313" key="2">
    <source>
        <dbReference type="EMBL" id="MBS4202133.1"/>
    </source>
</evidence>
<dbReference type="InterPro" id="IPR006175">
    <property type="entry name" value="YjgF/YER057c/UK114"/>
</dbReference>
<dbReference type="EMBL" id="JAGYPJ010000001">
    <property type="protein sequence ID" value="MBS4202133.1"/>
    <property type="molecule type" value="Genomic_DNA"/>
</dbReference>
<dbReference type="PANTHER" id="PTHR11803:SF58">
    <property type="entry name" value="PROTEIN HMF1-RELATED"/>
    <property type="match status" value="1"/>
</dbReference>
<keyword evidence="3" id="KW-1185">Reference proteome</keyword>
<dbReference type="InterPro" id="IPR006056">
    <property type="entry name" value="RidA"/>
</dbReference>
<comment type="caution">
    <text evidence="2">The sequence shown here is derived from an EMBL/GenBank/DDBJ whole genome shotgun (WGS) entry which is preliminary data.</text>
</comment>
<dbReference type="Pfam" id="PF01042">
    <property type="entry name" value="Ribonuc_L-PSP"/>
    <property type="match status" value="1"/>
</dbReference>
<comment type="similarity">
    <text evidence="1">Belongs to the RutC family.</text>
</comment>
<dbReference type="AlphaFoldDB" id="A0A942TRR4"/>
<name>A0A942TRR4_9BACI</name>
<protein>
    <submittedName>
        <fullName evidence="2">Rid family detoxifying hydrolase</fullName>
    </submittedName>
</protein>
<gene>
    <name evidence="2" type="ORF">KHA93_21215</name>
</gene>
<evidence type="ECO:0000256" key="1">
    <source>
        <dbReference type="ARBA" id="ARBA00010552"/>
    </source>
</evidence>
<organism evidence="2 3">
    <name type="scientific">Lederbergia citrisecunda</name>
    <dbReference type="NCBI Taxonomy" id="2833583"/>
    <lineage>
        <taxon>Bacteria</taxon>
        <taxon>Bacillati</taxon>
        <taxon>Bacillota</taxon>
        <taxon>Bacilli</taxon>
        <taxon>Bacillales</taxon>
        <taxon>Bacillaceae</taxon>
        <taxon>Lederbergia</taxon>
    </lineage>
</organism>
<reference evidence="2 3" key="1">
    <citation type="submission" date="2021-05" db="EMBL/GenBank/DDBJ databases">
        <title>Novel Bacillus species.</title>
        <authorList>
            <person name="Liu G."/>
        </authorList>
    </citation>
    <scope>NUCLEOTIDE SEQUENCE [LARGE SCALE GENOMIC DNA]</scope>
    <source>
        <strain evidence="2 3">FJAT-49732</strain>
    </source>
</reference>
<sequence>MRKAISTPEASAGNGPYSQAIVAGDFVYVSGQGPLDPKTGDIVGNTIEEQTELTLNNIHNILKAAGCTMDDVVKVNVFLADIKDFDRFNSVYIQFFNRPMPARTCVEAGLDNILVEIDAIALLPGKE</sequence>
<dbReference type="SUPFAM" id="SSF55298">
    <property type="entry name" value="YjgF-like"/>
    <property type="match status" value="1"/>
</dbReference>
<dbReference type="CDD" id="cd00448">
    <property type="entry name" value="YjgF_YER057c_UK114_family"/>
    <property type="match status" value="1"/>
</dbReference>
<proteinExistence type="inferred from homology"/>
<keyword evidence="2" id="KW-0378">Hydrolase</keyword>
<dbReference type="FunFam" id="3.30.1330.40:FF:000001">
    <property type="entry name" value="L-PSP family endoribonuclease"/>
    <property type="match status" value="1"/>
</dbReference>
<dbReference type="GO" id="GO:0019239">
    <property type="term" value="F:deaminase activity"/>
    <property type="evidence" value="ECO:0007669"/>
    <property type="project" value="TreeGrafter"/>
</dbReference>
<evidence type="ECO:0000313" key="3">
    <source>
        <dbReference type="Proteomes" id="UP000682713"/>
    </source>
</evidence>
<dbReference type="NCBIfam" id="TIGR00004">
    <property type="entry name" value="Rid family detoxifying hydrolase"/>
    <property type="match status" value="1"/>
</dbReference>
<dbReference type="InterPro" id="IPR035959">
    <property type="entry name" value="RutC-like_sf"/>
</dbReference>
<dbReference type="RefSeq" id="WP_213112536.1">
    <property type="nucleotide sequence ID" value="NZ_JAGYPJ010000001.1"/>
</dbReference>
<dbReference type="Gene3D" id="3.30.1330.40">
    <property type="entry name" value="RutC-like"/>
    <property type="match status" value="1"/>
</dbReference>
<dbReference type="Proteomes" id="UP000682713">
    <property type="component" value="Unassembled WGS sequence"/>
</dbReference>
<dbReference type="PANTHER" id="PTHR11803">
    <property type="entry name" value="2-IMINOBUTANOATE/2-IMINOPROPANOATE DEAMINASE RIDA"/>
    <property type="match status" value="1"/>
</dbReference>
<dbReference type="GO" id="GO:0005829">
    <property type="term" value="C:cytosol"/>
    <property type="evidence" value="ECO:0007669"/>
    <property type="project" value="TreeGrafter"/>
</dbReference>